<organism evidence="3 4">
    <name type="scientific">Heracleum sosnowskyi</name>
    <dbReference type="NCBI Taxonomy" id="360622"/>
    <lineage>
        <taxon>Eukaryota</taxon>
        <taxon>Viridiplantae</taxon>
        <taxon>Streptophyta</taxon>
        <taxon>Embryophyta</taxon>
        <taxon>Tracheophyta</taxon>
        <taxon>Spermatophyta</taxon>
        <taxon>Magnoliopsida</taxon>
        <taxon>eudicotyledons</taxon>
        <taxon>Gunneridae</taxon>
        <taxon>Pentapetalae</taxon>
        <taxon>asterids</taxon>
        <taxon>campanulids</taxon>
        <taxon>Apiales</taxon>
        <taxon>Apiaceae</taxon>
        <taxon>Apioideae</taxon>
        <taxon>apioid superclade</taxon>
        <taxon>Tordylieae</taxon>
        <taxon>Tordyliinae</taxon>
        <taxon>Heracleum</taxon>
    </lineage>
</organism>
<dbReference type="InterPro" id="IPR056671">
    <property type="entry name" value="DUF7769"/>
</dbReference>
<proteinExistence type="predicted"/>
<evidence type="ECO:0000259" key="2">
    <source>
        <dbReference type="Pfam" id="PF24964"/>
    </source>
</evidence>
<name>A0AAD8N5B0_9APIA</name>
<dbReference type="Pfam" id="PF24964">
    <property type="entry name" value="DUF7769"/>
    <property type="match status" value="1"/>
</dbReference>
<evidence type="ECO:0000313" key="3">
    <source>
        <dbReference type="EMBL" id="KAK1396602.1"/>
    </source>
</evidence>
<dbReference type="PANTHER" id="PTHR33889:SF1">
    <property type="entry name" value="OS03G0834800 PROTEIN"/>
    <property type="match status" value="1"/>
</dbReference>
<evidence type="ECO:0000256" key="1">
    <source>
        <dbReference type="SAM" id="MobiDB-lite"/>
    </source>
</evidence>
<evidence type="ECO:0000313" key="4">
    <source>
        <dbReference type="Proteomes" id="UP001237642"/>
    </source>
</evidence>
<feature type="domain" description="DUF7769" evidence="2">
    <location>
        <begin position="35"/>
        <end position="86"/>
    </location>
</feature>
<feature type="region of interest" description="Disordered" evidence="1">
    <location>
        <begin position="1"/>
        <end position="22"/>
    </location>
</feature>
<feature type="compositionally biased region" description="Polar residues" evidence="1">
    <location>
        <begin position="1"/>
        <end position="12"/>
    </location>
</feature>
<dbReference type="EMBL" id="JAUIZM010000002">
    <property type="protein sequence ID" value="KAK1396602.1"/>
    <property type="molecule type" value="Genomic_DNA"/>
</dbReference>
<accession>A0AAD8N5B0</accession>
<dbReference type="PANTHER" id="PTHR33889">
    <property type="entry name" value="OS04G0681850 PROTEIN"/>
    <property type="match status" value="1"/>
</dbReference>
<reference evidence="3" key="1">
    <citation type="submission" date="2023-02" db="EMBL/GenBank/DDBJ databases">
        <title>Genome of toxic invasive species Heracleum sosnowskyi carries increased number of genes despite the absence of recent whole-genome duplications.</title>
        <authorList>
            <person name="Schelkunov M."/>
            <person name="Shtratnikova V."/>
            <person name="Makarenko M."/>
            <person name="Klepikova A."/>
            <person name="Omelchenko D."/>
            <person name="Novikova G."/>
            <person name="Obukhova E."/>
            <person name="Bogdanov V."/>
            <person name="Penin A."/>
            <person name="Logacheva M."/>
        </authorList>
    </citation>
    <scope>NUCLEOTIDE SEQUENCE</scope>
    <source>
        <strain evidence="3">Hsosn_3</strain>
        <tissue evidence="3">Leaf</tissue>
    </source>
</reference>
<sequence>MEEDYNANTTNEDLTHTSGEELHVEKKQAKKLRILTNDHRREIYLALLKKSVDGKLKKGTSRSIASFFSISMRIVQRICKQSKSCNGGVVDVSHKRTKNCGRKRIEIDVEKFKSIPPTQRTTLKSAACAMNIGKTTLHRNVQT</sequence>
<keyword evidence="4" id="KW-1185">Reference proteome</keyword>
<reference evidence="3" key="2">
    <citation type="submission" date="2023-05" db="EMBL/GenBank/DDBJ databases">
        <authorList>
            <person name="Schelkunov M.I."/>
        </authorList>
    </citation>
    <scope>NUCLEOTIDE SEQUENCE</scope>
    <source>
        <strain evidence="3">Hsosn_3</strain>
        <tissue evidence="3">Leaf</tissue>
    </source>
</reference>
<comment type="caution">
    <text evidence="3">The sequence shown here is derived from an EMBL/GenBank/DDBJ whole genome shotgun (WGS) entry which is preliminary data.</text>
</comment>
<gene>
    <name evidence="3" type="ORF">POM88_006465</name>
</gene>
<dbReference type="AlphaFoldDB" id="A0AAD8N5B0"/>
<protein>
    <recommendedName>
        <fullName evidence="2">DUF7769 domain-containing protein</fullName>
    </recommendedName>
</protein>
<feature type="compositionally biased region" description="Basic and acidic residues" evidence="1">
    <location>
        <begin position="13"/>
        <end position="22"/>
    </location>
</feature>
<dbReference type="Proteomes" id="UP001237642">
    <property type="component" value="Unassembled WGS sequence"/>
</dbReference>